<dbReference type="CDD" id="cd03801">
    <property type="entry name" value="GT4_PimA-like"/>
    <property type="match status" value="1"/>
</dbReference>
<evidence type="ECO:0000256" key="1">
    <source>
        <dbReference type="ARBA" id="ARBA00022679"/>
    </source>
</evidence>
<dbReference type="GO" id="GO:0016757">
    <property type="term" value="F:glycosyltransferase activity"/>
    <property type="evidence" value="ECO:0007669"/>
    <property type="project" value="UniProtKB-KW"/>
</dbReference>
<gene>
    <name evidence="3" type="ORF">ACFOEE_11365</name>
</gene>
<dbReference type="SUPFAM" id="SSF53756">
    <property type="entry name" value="UDP-Glycosyltransferase/glycogen phosphorylase"/>
    <property type="match status" value="1"/>
</dbReference>
<proteinExistence type="predicted"/>
<reference evidence="4" key="1">
    <citation type="journal article" date="2019" name="Int. J. Syst. Evol. Microbiol.">
        <title>The Global Catalogue of Microorganisms (GCM) 10K type strain sequencing project: providing services to taxonomists for standard genome sequencing and annotation.</title>
        <authorList>
            <consortium name="The Broad Institute Genomics Platform"/>
            <consortium name="The Broad Institute Genome Sequencing Center for Infectious Disease"/>
            <person name="Wu L."/>
            <person name="Ma J."/>
        </authorList>
    </citation>
    <scope>NUCLEOTIDE SEQUENCE [LARGE SCALE GENOMIC DNA]</scope>
    <source>
        <strain evidence="4">KCTC 42730</strain>
    </source>
</reference>
<dbReference type="PANTHER" id="PTHR46401">
    <property type="entry name" value="GLYCOSYLTRANSFERASE WBBK-RELATED"/>
    <property type="match status" value="1"/>
</dbReference>
<dbReference type="PANTHER" id="PTHR46401:SF2">
    <property type="entry name" value="GLYCOSYLTRANSFERASE WBBK-RELATED"/>
    <property type="match status" value="1"/>
</dbReference>
<protein>
    <submittedName>
        <fullName evidence="3">Glycosyltransferase family 4 protein</fullName>
        <ecNumber evidence="3">2.4.-.-</ecNumber>
    </submittedName>
</protein>
<evidence type="ECO:0000313" key="4">
    <source>
        <dbReference type="Proteomes" id="UP001595453"/>
    </source>
</evidence>
<keyword evidence="1 3" id="KW-0808">Transferase</keyword>
<dbReference type="Proteomes" id="UP001595453">
    <property type="component" value="Unassembled WGS sequence"/>
</dbReference>
<evidence type="ECO:0000259" key="2">
    <source>
        <dbReference type="Pfam" id="PF00534"/>
    </source>
</evidence>
<comment type="caution">
    <text evidence="3">The sequence shown here is derived from an EMBL/GenBank/DDBJ whole genome shotgun (WGS) entry which is preliminary data.</text>
</comment>
<keyword evidence="4" id="KW-1185">Reference proteome</keyword>
<name>A0ABV7CKE5_9GAMM</name>
<feature type="domain" description="Glycosyl transferase family 1" evidence="2">
    <location>
        <begin position="197"/>
        <end position="337"/>
    </location>
</feature>
<dbReference type="EMBL" id="JBHRSD010000017">
    <property type="protein sequence ID" value="MFC3033119.1"/>
    <property type="molecule type" value="Genomic_DNA"/>
</dbReference>
<dbReference type="Pfam" id="PF00534">
    <property type="entry name" value="Glycos_transf_1"/>
    <property type="match status" value="1"/>
</dbReference>
<dbReference type="RefSeq" id="WP_377124268.1">
    <property type="nucleotide sequence ID" value="NZ_JBHRSD010000017.1"/>
</dbReference>
<dbReference type="InterPro" id="IPR001296">
    <property type="entry name" value="Glyco_trans_1"/>
</dbReference>
<accession>A0ABV7CKE5</accession>
<dbReference type="EC" id="2.4.-.-" evidence="3"/>
<evidence type="ECO:0000313" key="3">
    <source>
        <dbReference type="EMBL" id="MFC3033119.1"/>
    </source>
</evidence>
<keyword evidence="3" id="KW-0328">Glycosyltransferase</keyword>
<dbReference type="Gene3D" id="3.40.50.2000">
    <property type="entry name" value="Glycogen Phosphorylase B"/>
    <property type="match status" value="2"/>
</dbReference>
<organism evidence="3 4">
    <name type="scientific">Pseudoalteromonas fenneropenaei</name>
    <dbReference type="NCBI Taxonomy" id="1737459"/>
    <lineage>
        <taxon>Bacteria</taxon>
        <taxon>Pseudomonadati</taxon>
        <taxon>Pseudomonadota</taxon>
        <taxon>Gammaproteobacteria</taxon>
        <taxon>Alteromonadales</taxon>
        <taxon>Pseudoalteromonadaceae</taxon>
        <taxon>Pseudoalteromonas</taxon>
    </lineage>
</organism>
<sequence length="369" mass="42476">MRKKVLINAANLHCGGGVQVAASFISELANECIENLEIVIFVSTTVHENVQGLHFEGNVELEVVNVNGFSRELPSAFDRHFDLIFTVFGPVYFTVKVKHIVGFANAWILYPDNETLKRRKFLNKMFTLLKLYLQRRSFQKADRLVVELEHVKEELVRKHYFKAENIDVVYNCVSSLYFDEKLWLPLDANIKTTEAVKIGFLGRNYPHKNTNYLLEIKECLKKIYNIDSEIYVTFTDEEWGAVTPEFKNGANNLGSLNVNQCPAFYQAMDLILFPSFLECFSATPFEAMLMNKPVFASDKPFIRDACAEHVFYIDPNDASHGSKVIVDYLRLKADKKEQLLYDAKIYAKNFSSAKERAENYIKIIKQTLI</sequence>